<dbReference type="InterPro" id="IPR014729">
    <property type="entry name" value="Rossmann-like_a/b/a_fold"/>
</dbReference>
<dbReference type="PANTHER" id="PTHR43033">
    <property type="entry name" value="TRNA(ILE)-LYSIDINE SYNTHASE-RELATED"/>
    <property type="match status" value="1"/>
</dbReference>
<feature type="domain" description="tRNA(Ile)-lysidine/2-thiocytidine synthase N-terminal" evidence="8">
    <location>
        <begin position="21"/>
        <end position="197"/>
    </location>
</feature>
<dbReference type="GO" id="GO:0005524">
    <property type="term" value="F:ATP binding"/>
    <property type="evidence" value="ECO:0007669"/>
    <property type="project" value="UniProtKB-KW"/>
</dbReference>
<dbReference type="Pfam" id="PF01171">
    <property type="entry name" value="ATP_bind_3"/>
    <property type="match status" value="1"/>
</dbReference>
<dbReference type="CDD" id="cd01992">
    <property type="entry name" value="TilS_N"/>
    <property type="match status" value="1"/>
</dbReference>
<dbReference type="EMBL" id="CAEZSV010000021">
    <property type="protein sequence ID" value="CAB4547398.1"/>
    <property type="molecule type" value="Genomic_DNA"/>
</dbReference>
<keyword evidence="2" id="KW-0963">Cytoplasm</keyword>
<evidence type="ECO:0000256" key="6">
    <source>
        <dbReference type="ARBA" id="ARBA00022840"/>
    </source>
</evidence>
<dbReference type="NCBIfam" id="TIGR02432">
    <property type="entry name" value="lysidine_TilS_N"/>
    <property type="match status" value="1"/>
</dbReference>
<sequence length="315" mass="34243">MITKARHAVRQSLTSLSPGDHVLVAVSGGADSLLLAHCLNLEGAKDSLRISAVVIDHQLQERSGEIAEQTKNRLHKMGISAVEVIKVDVLKKDGLEADARSARYLALAASAEKLKANAIFLGHNQDDLAESVLLGLTQGAGTKSLAGMATQSGLYIRPFLSLTREEIIAACNEAEIVYWSDPHNDDERFTRVKIRKQILPLMESQLGPGIKEALARSARIFREDSDALETLTEEIFATISNPESIDVELLERLPAALRKRVIRRALALLGATRLSAEQLDWVDALISQWHGQGAVALPAGVTARRESGRLALSQE</sequence>
<gene>
    <name evidence="10" type="ORF">UFOPK1506_00209</name>
</gene>
<dbReference type="Gene3D" id="3.40.50.620">
    <property type="entry name" value="HUPs"/>
    <property type="match status" value="1"/>
</dbReference>
<dbReference type="SUPFAM" id="SSF82829">
    <property type="entry name" value="MesJ substrate recognition domain-like"/>
    <property type="match status" value="1"/>
</dbReference>
<dbReference type="HAMAP" id="MF_01161">
    <property type="entry name" value="tRNA_Ile_lys_synt"/>
    <property type="match status" value="1"/>
</dbReference>
<dbReference type="InterPro" id="IPR011063">
    <property type="entry name" value="TilS/TtcA_N"/>
</dbReference>
<dbReference type="InterPro" id="IPR015262">
    <property type="entry name" value="tRNA_Ile_lys_synt_subst-bd"/>
</dbReference>
<reference evidence="10" key="1">
    <citation type="submission" date="2020-05" db="EMBL/GenBank/DDBJ databases">
        <authorList>
            <person name="Chiriac C."/>
            <person name="Salcher M."/>
            <person name="Ghai R."/>
            <person name="Kavagutti S V."/>
        </authorList>
    </citation>
    <scope>NUCLEOTIDE SEQUENCE</scope>
</reference>
<organism evidence="10">
    <name type="scientific">freshwater metagenome</name>
    <dbReference type="NCBI Taxonomy" id="449393"/>
    <lineage>
        <taxon>unclassified sequences</taxon>
        <taxon>metagenomes</taxon>
        <taxon>ecological metagenomes</taxon>
    </lineage>
</organism>
<evidence type="ECO:0000256" key="2">
    <source>
        <dbReference type="ARBA" id="ARBA00022490"/>
    </source>
</evidence>
<dbReference type="Gene3D" id="1.20.59.20">
    <property type="match status" value="1"/>
</dbReference>
<dbReference type="EC" id="6.3.4.19" evidence="1"/>
<dbReference type="SUPFAM" id="SSF52402">
    <property type="entry name" value="Adenine nucleotide alpha hydrolases-like"/>
    <property type="match status" value="1"/>
</dbReference>
<evidence type="ECO:0000256" key="3">
    <source>
        <dbReference type="ARBA" id="ARBA00022598"/>
    </source>
</evidence>
<keyword evidence="6" id="KW-0067">ATP-binding</keyword>
<evidence type="ECO:0000259" key="9">
    <source>
        <dbReference type="Pfam" id="PF09179"/>
    </source>
</evidence>
<protein>
    <recommendedName>
        <fullName evidence="1">tRNA(Ile)-lysidine synthetase</fullName>
        <ecNumber evidence="1">6.3.4.19</ecNumber>
    </recommendedName>
</protein>
<feature type="domain" description="tRNA(Ile)-lysidine synthase substrate-binding" evidence="9">
    <location>
        <begin position="246"/>
        <end position="310"/>
    </location>
</feature>
<dbReference type="InterPro" id="IPR012094">
    <property type="entry name" value="tRNA_Ile_lys_synt"/>
</dbReference>
<dbReference type="PANTHER" id="PTHR43033:SF1">
    <property type="entry name" value="TRNA(ILE)-LYSIDINE SYNTHASE-RELATED"/>
    <property type="match status" value="1"/>
</dbReference>
<keyword evidence="5" id="KW-0547">Nucleotide-binding</keyword>
<keyword evidence="3" id="KW-0436">Ligase</keyword>
<evidence type="ECO:0000256" key="5">
    <source>
        <dbReference type="ARBA" id="ARBA00022741"/>
    </source>
</evidence>
<dbReference type="GO" id="GO:0005737">
    <property type="term" value="C:cytoplasm"/>
    <property type="evidence" value="ECO:0007669"/>
    <property type="project" value="InterPro"/>
</dbReference>
<dbReference type="Pfam" id="PF09179">
    <property type="entry name" value="TilS"/>
    <property type="match status" value="1"/>
</dbReference>
<accession>A0A6J6CBB7</accession>
<dbReference type="GO" id="GO:0008033">
    <property type="term" value="P:tRNA processing"/>
    <property type="evidence" value="ECO:0007669"/>
    <property type="project" value="UniProtKB-KW"/>
</dbReference>
<name>A0A6J6CBB7_9ZZZZ</name>
<dbReference type="GO" id="GO:0032267">
    <property type="term" value="F:tRNA(Ile)-lysidine synthase activity"/>
    <property type="evidence" value="ECO:0007669"/>
    <property type="project" value="UniProtKB-EC"/>
</dbReference>
<evidence type="ECO:0000259" key="8">
    <source>
        <dbReference type="Pfam" id="PF01171"/>
    </source>
</evidence>
<keyword evidence="4" id="KW-0819">tRNA processing</keyword>
<dbReference type="AlphaFoldDB" id="A0A6J6CBB7"/>
<evidence type="ECO:0000313" key="10">
    <source>
        <dbReference type="EMBL" id="CAB4547398.1"/>
    </source>
</evidence>
<dbReference type="InterPro" id="IPR012795">
    <property type="entry name" value="tRNA_Ile_lys_synt_N"/>
</dbReference>
<evidence type="ECO:0000256" key="4">
    <source>
        <dbReference type="ARBA" id="ARBA00022694"/>
    </source>
</evidence>
<proteinExistence type="inferred from homology"/>
<comment type="catalytic activity">
    <reaction evidence="7">
        <text>cytidine(34) in tRNA(Ile2) + L-lysine + ATP = lysidine(34) in tRNA(Ile2) + AMP + diphosphate + H(+)</text>
        <dbReference type="Rhea" id="RHEA:43744"/>
        <dbReference type="Rhea" id="RHEA-COMP:10625"/>
        <dbReference type="Rhea" id="RHEA-COMP:10670"/>
        <dbReference type="ChEBI" id="CHEBI:15378"/>
        <dbReference type="ChEBI" id="CHEBI:30616"/>
        <dbReference type="ChEBI" id="CHEBI:32551"/>
        <dbReference type="ChEBI" id="CHEBI:33019"/>
        <dbReference type="ChEBI" id="CHEBI:82748"/>
        <dbReference type="ChEBI" id="CHEBI:83665"/>
        <dbReference type="ChEBI" id="CHEBI:456215"/>
        <dbReference type="EC" id="6.3.4.19"/>
    </reaction>
</comment>
<evidence type="ECO:0000256" key="1">
    <source>
        <dbReference type="ARBA" id="ARBA00013267"/>
    </source>
</evidence>
<evidence type="ECO:0000256" key="7">
    <source>
        <dbReference type="ARBA" id="ARBA00048539"/>
    </source>
</evidence>